<comment type="caution">
    <text evidence="1">The sequence shown here is derived from an EMBL/GenBank/DDBJ whole genome shotgun (WGS) entry which is preliminary data.</text>
</comment>
<dbReference type="AlphaFoldDB" id="A0AA39MQW6"/>
<accession>A0AA39MQW6</accession>
<keyword evidence="2" id="KW-1185">Reference proteome</keyword>
<gene>
    <name evidence="1" type="ORF">EV420DRAFT_1752264</name>
</gene>
<dbReference type="GeneID" id="85363948"/>
<protein>
    <submittedName>
        <fullName evidence="1">Uncharacterized protein</fullName>
    </submittedName>
</protein>
<dbReference type="EMBL" id="JAUEPS010000063">
    <property type="protein sequence ID" value="KAK0442729.1"/>
    <property type="molecule type" value="Genomic_DNA"/>
</dbReference>
<proteinExistence type="predicted"/>
<sequence>MEWPLCQELSDLVVDALVEQGQILRNAALLSRQTLLRTRYHRFKHVVLRSSRDYDKFSDLCTISKTVGLFVDSLEIYGSKQDQAATHASVLERLLELVVSARVVHFVRIPWGHLSFIGKSKEKRYKFSTVYLRDTVVASYHALASFIEAFPKLYALALLSVSLGRYDSVSDLQEAGSTSIIPRIRILEFEDCKGILVPLANDIAQNSAPLSVRRLRILRILSVQQASDLNSIKTILEKSGGLVQKLRVGIIKADTDKLPIFLFPPFVNHLHLSLYDFDVINETDVLRWWIKCFSCQDIKLSNIHISLSAYPHYPHLHRISGLYDIETTLRNPPRLFHLAKKELWSELDKALAQIQGLKEFVIRLSTESDKVDLELLTDAIDKGMPRMRDQGLLEFTTKRGWR</sequence>
<evidence type="ECO:0000313" key="1">
    <source>
        <dbReference type="EMBL" id="KAK0442729.1"/>
    </source>
</evidence>
<organism evidence="1 2">
    <name type="scientific">Armillaria tabescens</name>
    <name type="common">Ringless honey mushroom</name>
    <name type="synonym">Agaricus tabescens</name>
    <dbReference type="NCBI Taxonomy" id="1929756"/>
    <lineage>
        <taxon>Eukaryota</taxon>
        <taxon>Fungi</taxon>
        <taxon>Dikarya</taxon>
        <taxon>Basidiomycota</taxon>
        <taxon>Agaricomycotina</taxon>
        <taxon>Agaricomycetes</taxon>
        <taxon>Agaricomycetidae</taxon>
        <taxon>Agaricales</taxon>
        <taxon>Marasmiineae</taxon>
        <taxon>Physalacriaceae</taxon>
        <taxon>Desarmillaria</taxon>
    </lineage>
</organism>
<dbReference type="Proteomes" id="UP001175211">
    <property type="component" value="Unassembled WGS sequence"/>
</dbReference>
<evidence type="ECO:0000313" key="2">
    <source>
        <dbReference type="Proteomes" id="UP001175211"/>
    </source>
</evidence>
<name>A0AA39MQW6_ARMTA</name>
<dbReference type="RefSeq" id="XP_060324416.1">
    <property type="nucleotide sequence ID" value="XM_060480400.1"/>
</dbReference>
<reference evidence="1" key="1">
    <citation type="submission" date="2023-06" db="EMBL/GenBank/DDBJ databases">
        <authorList>
            <consortium name="Lawrence Berkeley National Laboratory"/>
            <person name="Ahrendt S."/>
            <person name="Sahu N."/>
            <person name="Indic B."/>
            <person name="Wong-Bajracharya J."/>
            <person name="Merenyi Z."/>
            <person name="Ke H.-M."/>
            <person name="Monk M."/>
            <person name="Kocsube S."/>
            <person name="Drula E."/>
            <person name="Lipzen A."/>
            <person name="Balint B."/>
            <person name="Henrissat B."/>
            <person name="Andreopoulos B."/>
            <person name="Martin F.M."/>
            <person name="Harder C.B."/>
            <person name="Rigling D."/>
            <person name="Ford K.L."/>
            <person name="Foster G.D."/>
            <person name="Pangilinan J."/>
            <person name="Papanicolaou A."/>
            <person name="Barry K."/>
            <person name="LaButti K."/>
            <person name="Viragh M."/>
            <person name="Koriabine M."/>
            <person name="Yan M."/>
            <person name="Riley R."/>
            <person name="Champramary S."/>
            <person name="Plett K.L."/>
            <person name="Tsai I.J."/>
            <person name="Slot J."/>
            <person name="Sipos G."/>
            <person name="Plett J."/>
            <person name="Nagy L.G."/>
            <person name="Grigoriev I.V."/>
        </authorList>
    </citation>
    <scope>NUCLEOTIDE SEQUENCE</scope>
    <source>
        <strain evidence="1">CCBAS 213</strain>
    </source>
</reference>